<reference evidence="2" key="1">
    <citation type="journal article" date="2007" name="PLoS ONE">
        <title>The first genome sequence of an elite grapevine cultivar (Pinot noir Vitis vinifera L.): coping with a highly heterozygous genome.</title>
        <authorList>
            <person name="Velasco R."/>
            <person name="Zharkikh A."/>
            <person name="Troggio M."/>
            <person name="Cartwright D.A."/>
            <person name="Cestaro A."/>
            <person name="Pruss D."/>
            <person name="Pindo M."/>
            <person name="FitzGerald L.M."/>
            <person name="Vezzulli S."/>
            <person name="Reid J."/>
            <person name="Malacarne G."/>
            <person name="Iliev D."/>
            <person name="Coppola G."/>
            <person name="Wardell B."/>
            <person name="Micheletti D."/>
            <person name="Macalma T."/>
            <person name="Facci M."/>
            <person name="Mitchell J.T."/>
            <person name="Perazzolli M."/>
            <person name="Eldredge G."/>
            <person name="Gatto P."/>
            <person name="Oyzerski R."/>
            <person name="Moretto M."/>
            <person name="Gutin N."/>
            <person name="Stefanini M."/>
            <person name="Chen Y."/>
            <person name="Segala C."/>
            <person name="Davenport C."/>
            <person name="Dematte L."/>
            <person name="Mraz A."/>
            <person name="Battilana J."/>
            <person name="Stormo K."/>
            <person name="Costa F."/>
            <person name="Tao Q."/>
            <person name="Si-Ammour A."/>
            <person name="Harkins T."/>
            <person name="Lackey A."/>
            <person name="Perbost C."/>
            <person name="Taillon B."/>
            <person name="Stella A."/>
            <person name="Solovyev V."/>
            <person name="Fawcett J.A."/>
            <person name="Sterck L."/>
            <person name="Vandepoele K."/>
            <person name="Grando S.M."/>
            <person name="Toppo S."/>
            <person name="Moser C."/>
            <person name="Lanchbury J."/>
            <person name="Bogden R."/>
            <person name="Skolnick M."/>
            <person name="Sgaramella V."/>
            <person name="Bhatnagar S.K."/>
            <person name="Fontana P."/>
            <person name="Gutin A."/>
            <person name="Van de Peer Y."/>
            <person name="Salamini F."/>
            <person name="Viola R."/>
        </authorList>
    </citation>
    <scope>NUCLEOTIDE SEQUENCE</scope>
</reference>
<proteinExistence type="predicted"/>
<feature type="region of interest" description="Disordered" evidence="1">
    <location>
        <begin position="110"/>
        <end position="145"/>
    </location>
</feature>
<organism evidence="2">
    <name type="scientific">Vitis vinifera</name>
    <name type="common">Grape</name>
    <dbReference type="NCBI Taxonomy" id="29760"/>
    <lineage>
        <taxon>Eukaryota</taxon>
        <taxon>Viridiplantae</taxon>
        <taxon>Streptophyta</taxon>
        <taxon>Embryophyta</taxon>
        <taxon>Tracheophyta</taxon>
        <taxon>Spermatophyta</taxon>
        <taxon>Magnoliopsida</taxon>
        <taxon>eudicotyledons</taxon>
        <taxon>Gunneridae</taxon>
        <taxon>Pentapetalae</taxon>
        <taxon>rosids</taxon>
        <taxon>Vitales</taxon>
        <taxon>Vitaceae</taxon>
        <taxon>Viteae</taxon>
        <taxon>Vitis</taxon>
    </lineage>
</organism>
<feature type="compositionally biased region" description="Basic and acidic residues" evidence="1">
    <location>
        <begin position="123"/>
        <end position="133"/>
    </location>
</feature>
<dbReference type="AlphaFoldDB" id="A5BNE6"/>
<evidence type="ECO:0000256" key="1">
    <source>
        <dbReference type="SAM" id="MobiDB-lite"/>
    </source>
</evidence>
<protein>
    <submittedName>
        <fullName evidence="2">Uncharacterized protein</fullName>
    </submittedName>
</protein>
<sequence length="145" mass="16402">MTFASHFDGSDLKIFITFSDSLCFPLMGSNTKSLSLIHLAMARASHLTFAIQGEFGDLDIKYLKQNIPKYRPHISGSFRRTPRHCAKNGCETLRVEWRCSRIQDVIHPDGMRRAPLSGLPQGEAHDTRDHHTPNDSISYPDMLFG</sequence>
<gene>
    <name evidence="2" type="ORF">VITISV_028332</name>
</gene>
<evidence type="ECO:0000313" key="2">
    <source>
        <dbReference type="EMBL" id="CAN68125.1"/>
    </source>
</evidence>
<accession>A5BNE6</accession>
<dbReference type="EMBL" id="AM465541">
    <property type="protein sequence ID" value="CAN68125.1"/>
    <property type="molecule type" value="Genomic_DNA"/>
</dbReference>
<name>A5BNE6_VITVI</name>